<dbReference type="RefSeq" id="WP_188616497.1">
    <property type="nucleotide sequence ID" value="NZ_BMLV01000001.1"/>
</dbReference>
<dbReference type="Proteomes" id="UP000620064">
    <property type="component" value="Unassembled WGS sequence"/>
</dbReference>
<gene>
    <name evidence="1" type="ORF">GCM10010992_04940</name>
</gene>
<dbReference type="InterPro" id="IPR009061">
    <property type="entry name" value="DNA-bd_dom_put_sf"/>
</dbReference>
<sequence>MAKRNHRPKKQSEIVHELVSQQVKEQVYINPEEKLFYDNADLKHMFNVSDKTLQRWRKSNLVPYFTLGGKIFYPVAHFKEKAKVL</sequence>
<protein>
    <recommendedName>
        <fullName evidence="3">Helix-turn-helix domain-containing protein</fullName>
    </recommendedName>
</protein>
<evidence type="ECO:0000313" key="2">
    <source>
        <dbReference type="Proteomes" id="UP000620064"/>
    </source>
</evidence>
<evidence type="ECO:0000313" key="1">
    <source>
        <dbReference type="EMBL" id="GGP02062.1"/>
    </source>
</evidence>
<keyword evidence="2" id="KW-1185">Reference proteome</keyword>
<reference evidence="2" key="1">
    <citation type="journal article" date="2019" name="Int. J. Syst. Evol. Microbiol.">
        <title>The Global Catalogue of Microorganisms (GCM) 10K type strain sequencing project: providing services to taxonomists for standard genome sequencing and annotation.</title>
        <authorList>
            <consortium name="The Broad Institute Genomics Platform"/>
            <consortium name="The Broad Institute Genome Sequencing Center for Infectious Disease"/>
            <person name="Wu L."/>
            <person name="Ma J."/>
        </authorList>
    </citation>
    <scope>NUCLEOTIDE SEQUENCE [LARGE SCALE GENOMIC DNA]</scope>
    <source>
        <strain evidence="2">CGMCC 1.7656</strain>
    </source>
</reference>
<proteinExistence type="predicted"/>
<accession>A0ABQ2NFI0</accession>
<dbReference type="SUPFAM" id="SSF46955">
    <property type="entry name" value="Putative DNA-binding domain"/>
    <property type="match status" value="1"/>
</dbReference>
<comment type="caution">
    <text evidence="1">The sequence shown here is derived from an EMBL/GenBank/DDBJ whole genome shotgun (WGS) entry which is preliminary data.</text>
</comment>
<dbReference type="PANTHER" id="PTHR34585">
    <property type="match status" value="1"/>
</dbReference>
<organism evidence="1 2">
    <name type="scientific">Cloacibacterium rupense</name>
    <dbReference type="NCBI Taxonomy" id="517423"/>
    <lineage>
        <taxon>Bacteria</taxon>
        <taxon>Pseudomonadati</taxon>
        <taxon>Bacteroidota</taxon>
        <taxon>Flavobacteriia</taxon>
        <taxon>Flavobacteriales</taxon>
        <taxon>Weeksellaceae</taxon>
    </lineage>
</organism>
<evidence type="ECO:0008006" key="3">
    <source>
        <dbReference type="Google" id="ProtNLM"/>
    </source>
</evidence>
<dbReference type="PANTHER" id="PTHR34585:SF22">
    <property type="entry name" value="HELIX-TURN-HELIX DOMAIN-CONTAINING PROTEIN"/>
    <property type="match status" value="1"/>
</dbReference>
<dbReference type="EMBL" id="BMLV01000001">
    <property type="protein sequence ID" value="GGP02062.1"/>
    <property type="molecule type" value="Genomic_DNA"/>
</dbReference>
<name>A0ABQ2NFI0_9FLAO</name>